<accession>X1CGN5</accession>
<name>X1CGN5_9ZZZZ</name>
<proteinExistence type="predicted"/>
<gene>
    <name evidence="1" type="ORF">S01H4_40949</name>
</gene>
<sequence length="83" mass="9715">MENGYMFTYRATKQPFKVGEEVRFESDRDDILKVKVRLTRPVDSHAHFLVHVNGALAGKLCFNRAEWEQMIEEETLVIEVSEE</sequence>
<reference evidence="1" key="1">
    <citation type="journal article" date="2014" name="Front. Microbiol.">
        <title>High frequency of phylogenetically diverse reductive dehalogenase-homologous genes in deep subseafloor sedimentary metagenomes.</title>
        <authorList>
            <person name="Kawai M."/>
            <person name="Futagami T."/>
            <person name="Toyoda A."/>
            <person name="Takaki Y."/>
            <person name="Nishi S."/>
            <person name="Hori S."/>
            <person name="Arai W."/>
            <person name="Tsubouchi T."/>
            <person name="Morono Y."/>
            <person name="Uchiyama I."/>
            <person name="Ito T."/>
            <person name="Fujiyama A."/>
            <person name="Inagaki F."/>
            <person name="Takami H."/>
        </authorList>
    </citation>
    <scope>NUCLEOTIDE SEQUENCE</scope>
    <source>
        <strain evidence="1">Expedition CK06-06</strain>
    </source>
</reference>
<dbReference type="EMBL" id="BART01022363">
    <property type="protein sequence ID" value="GAG95438.1"/>
    <property type="molecule type" value="Genomic_DNA"/>
</dbReference>
<evidence type="ECO:0000313" key="1">
    <source>
        <dbReference type="EMBL" id="GAG95438.1"/>
    </source>
</evidence>
<organism evidence="1">
    <name type="scientific">marine sediment metagenome</name>
    <dbReference type="NCBI Taxonomy" id="412755"/>
    <lineage>
        <taxon>unclassified sequences</taxon>
        <taxon>metagenomes</taxon>
        <taxon>ecological metagenomes</taxon>
    </lineage>
</organism>
<dbReference type="AlphaFoldDB" id="X1CGN5"/>
<comment type="caution">
    <text evidence="1">The sequence shown here is derived from an EMBL/GenBank/DDBJ whole genome shotgun (WGS) entry which is preliminary data.</text>
</comment>
<protein>
    <submittedName>
        <fullName evidence="1">Uncharacterized protein</fullName>
    </submittedName>
</protein>